<sequence length="316" mass="34301">MAGSRHSVSAGGERLRAVVPAGRAAGRDPCVDLSDAARELYGLAPAEFTARRNDLAKEARASGDAALAKRIGALRRPTSSAWAVDRLSRSAPGELGDLLDVGADLRAAWASGGHIGDLEQRRSDLIARLVRTARRLADEGGNPLRDTAVREVEETLLAATVEEDVAEEVREGRLAQPRSHSGFDTTGFGFPVGPAPRRPKSAKKAKEPKGSRRPAPAPEPEPEPEVSELDRRRAEKARRLAREAEKALSQRKEEVGRARRELEGVTDEVTRLRRELDEAVSRQEAAQRRLDKAERAHERAAGAAEEARREAAAARI</sequence>
<organism evidence="2 3">
    <name type="scientific">Actinomadura fulvescens</name>
    <dbReference type="NCBI Taxonomy" id="46160"/>
    <lineage>
        <taxon>Bacteria</taxon>
        <taxon>Bacillati</taxon>
        <taxon>Actinomycetota</taxon>
        <taxon>Actinomycetes</taxon>
        <taxon>Streptosporangiales</taxon>
        <taxon>Thermomonosporaceae</taxon>
        <taxon>Actinomadura</taxon>
    </lineage>
</organism>
<feature type="compositionally biased region" description="Basic and acidic residues" evidence="1">
    <location>
        <begin position="228"/>
        <end position="316"/>
    </location>
</feature>
<feature type="region of interest" description="Disordered" evidence="1">
    <location>
        <begin position="163"/>
        <end position="316"/>
    </location>
</feature>
<reference evidence="3" key="1">
    <citation type="journal article" date="2019" name="Int. J. Syst. Evol. Microbiol.">
        <title>The Global Catalogue of Microorganisms (GCM) 10K type strain sequencing project: providing services to taxonomists for standard genome sequencing and annotation.</title>
        <authorList>
            <consortium name="The Broad Institute Genomics Platform"/>
            <consortium name="The Broad Institute Genome Sequencing Center for Infectious Disease"/>
            <person name="Wu L."/>
            <person name="Ma J."/>
        </authorList>
    </citation>
    <scope>NUCLEOTIDE SEQUENCE [LARGE SCALE GENOMIC DNA]</scope>
    <source>
        <strain evidence="3">JCM 6833</strain>
    </source>
</reference>
<protein>
    <submittedName>
        <fullName evidence="2">Uncharacterized protein</fullName>
    </submittedName>
</protein>
<keyword evidence="3" id="KW-1185">Reference proteome</keyword>
<evidence type="ECO:0000256" key="1">
    <source>
        <dbReference type="SAM" id="MobiDB-lite"/>
    </source>
</evidence>
<evidence type="ECO:0000313" key="3">
    <source>
        <dbReference type="Proteomes" id="UP001501509"/>
    </source>
</evidence>
<gene>
    <name evidence="2" type="ORF">GCM10010411_83780</name>
</gene>
<dbReference type="Proteomes" id="UP001501509">
    <property type="component" value="Unassembled WGS sequence"/>
</dbReference>
<name>A0ABP6D4P9_9ACTN</name>
<comment type="caution">
    <text evidence="2">The sequence shown here is derived from an EMBL/GenBank/DDBJ whole genome shotgun (WGS) entry which is preliminary data.</text>
</comment>
<accession>A0ABP6D4P9</accession>
<proteinExistence type="predicted"/>
<dbReference type="EMBL" id="BAAATD010000017">
    <property type="protein sequence ID" value="GAA2632688.1"/>
    <property type="molecule type" value="Genomic_DNA"/>
</dbReference>
<evidence type="ECO:0000313" key="2">
    <source>
        <dbReference type="EMBL" id="GAA2632688.1"/>
    </source>
</evidence>